<comment type="caution">
    <text evidence="3">The sequence shown here is derived from an EMBL/GenBank/DDBJ whole genome shotgun (WGS) entry which is preliminary data.</text>
</comment>
<dbReference type="AlphaFoldDB" id="A0A317KY99"/>
<dbReference type="GO" id="GO:0046870">
    <property type="term" value="F:cadmium ion binding"/>
    <property type="evidence" value="ECO:0007669"/>
    <property type="project" value="TreeGrafter"/>
</dbReference>
<evidence type="ECO:0000313" key="4">
    <source>
        <dbReference type="Proteomes" id="UP000245624"/>
    </source>
</evidence>
<keyword evidence="4" id="KW-1185">Reference proteome</keyword>
<dbReference type="GO" id="GO:0008270">
    <property type="term" value="F:zinc ion binding"/>
    <property type="evidence" value="ECO:0007669"/>
    <property type="project" value="TreeGrafter"/>
</dbReference>
<feature type="coiled-coil region" evidence="1">
    <location>
        <begin position="151"/>
        <end position="178"/>
    </location>
</feature>
<evidence type="ECO:0000259" key="2">
    <source>
        <dbReference type="PROSITE" id="PS50151"/>
    </source>
</evidence>
<dbReference type="GO" id="GO:0005507">
    <property type="term" value="F:copper ion binding"/>
    <property type="evidence" value="ECO:0007669"/>
    <property type="project" value="TreeGrafter"/>
</dbReference>
<dbReference type="PIRSF" id="PIRSF015034">
    <property type="entry name" value="YacH"/>
    <property type="match status" value="1"/>
</dbReference>
<dbReference type="InterPro" id="IPR001943">
    <property type="entry name" value="UVR_dom"/>
</dbReference>
<dbReference type="GO" id="GO:1990169">
    <property type="term" value="P:stress response to copper ion"/>
    <property type="evidence" value="ECO:0007669"/>
    <property type="project" value="TreeGrafter"/>
</dbReference>
<evidence type="ECO:0000313" key="3">
    <source>
        <dbReference type="EMBL" id="PWU67498.1"/>
    </source>
</evidence>
<protein>
    <recommendedName>
        <fullName evidence="2">UVR domain-containing protein</fullName>
    </recommendedName>
</protein>
<name>A0A317KY99_9BACI</name>
<organism evidence="3 4">
    <name type="scientific">Gracilibacillus dipsosauri</name>
    <dbReference type="NCBI Taxonomy" id="178340"/>
    <lineage>
        <taxon>Bacteria</taxon>
        <taxon>Bacillati</taxon>
        <taxon>Bacillota</taxon>
        <taxon>Bacilli</taxon>
        <taxon>Bacillales</taxon>
        <taxon>Bacillaceae</taxon>
        <taxon>Gracilibacillus</taxon>
    </lineage>
</organism>
<dbReference type="GO" id="GO:0050897">
    <property type="term" value="F:cobalt ion binding"/>
    <property type="evidence" value="ECO:0007669"/>
    <property type="project" value="TreeGrafter"/>
</dbReference>
<dbReference type="InterPro" id="IPR025542">
    <property type="entry name" value="YacH"/>
</dbReference>
<reference evidence="3 4" key="1">
    <citation type="submission" date="2018-05" db="EMBL/GenBank/DDBJ databases">
        <title>Genomic analysis of Gracilibacillus dipsosauri DD1 reveals novel features of a salt-tolerant amylase.</title>
        <authorList>
            <person name="Deutch C.E."/>
            <person name="Yang S."/>
        </authorList>
    </citation>
    <scope>NUCLEOTIDE SEQUENCE [LARGE SCALE GENOMIC DNA]</scope>
    <source>
        <strain evidence="3 4">DD1</strain>
    </source>
</reference>
<dbReference type="PANTHER" id="PTHR38430">
    <property type="entry name" value="PROTEIN-ARGININE KINASE ACTIVATOR PROTEIN"/>
    <property type="match status" value="1"/>
</dbReference>
<dbReference type="RefSeq" id="WP_109985147.1">
    <property type="nucleotide sequence ID" value="NZ_QGTD01000014.1"/>
</dbReference>
<dbReference type="PANTHER" id="PTHR38430:SF1">
    <property type="entry name" value="PROTEIN-ARGININE KINASE ACTIVATOR PROTEIN"/>
    <property type="match status" value="1"/>
</dbReference>
<keyword evidence="1" id="KW-0175">Coiled coil</keyword>
<dbReference type="SUPFAM" id="SSF46600">
    <property type="entry name" value="C-terminal UvrC-binding domain of UvrB"/>
    <property type="match status" value="1"/>
</dbReference>
<dbReference type="Pfam" id="PF02151">
    <property type="entry name" value="UVR"/>
    <property type="match status" value="1"/>
</dbReference>
<accession>A0A317KY99</accession>
<dbReference type="InterPro" id="IPR036876">
    <property type="entry name" value="UVR_dom_sf"/>
</dbReference>
<sequence>MECQECQQNPATLHFAQVINGEKKEIHVCHQCAKEKGYIPPEDESYSLHNLLSGLFQFDSDAFHTSSPHHSMEQDLQCEKCGMTYQEFTRIGKFGCATCYETFSSHLNPIFRRVHSGNTTHDGKVPKRVGADIYERKQLRNLKWKLQQLIADEAFEEAANIRDQIRQLEKNLNQKGEGDA</sequence>
<dbReference type="OrthoDB" id="9788704at2"/>
<gene>
    <name evidence="3" type="ORF">DLJ74_15600</name>
</gene>
<dbReference type="EMBL" id="QGTD01000014">
    <property type="protein sequence ID" value="PWU67498.1"/>
    <property type="molecule type" value="Genomic_DNA"/>
</dbReference>
<dbReference type="PROSITE" id="PS50151">
    <property type="entry name" value="UVR"/>
    <property type="match status" value="1"/>
</dbReference>
<evidence type="ECO:0000256" key="1">
    <source>
        <dbReference type="SAM" id="Coils"/>
    </source>
</evidence>
<dbReference type="GO" id="GO:1990170">
    <property type="term" value="P:stress response to cadmium ion"/>
    <property type="evidence" value="ECO:0007669"/>
    <property type="project" value="TreeGrafter"/>
</dbReference>
<feature type="domain" description="UVR" evidence="2">
    <location>
        <begin position="136"/>
        <end position="171"/>
    </location>
</feature>
<proteinExistence type="predicted"/>
<dbReference type="Proteomes" id="UP000245624">
    <property type="component" value="Unassembled WGS sequence"/>
</dbReference>